<evidence type="ECO:0000313" key="9">
    <source>
        <dbReference type="Proteomes" id="UP000277498"/>
    </source>
</evidence>
<protein>
    <submittedName>
        <fullName evidence="8">Riboflavin transporter</fullName>
    </submittedName>
</protein>
<evidence type="ECO:0000256" key="4">
    <source>
        <dbReference type="ARBA" id="ARBA00022989"/>
    </source>
</evidence>
<dbReference type="RefSeq" id="WP_160144640.1">
    <property type="nucleotide sequence ID" value="NZ_UXAW01000088.1"/>
</dbReference>
<dbReference type="PANTHER" id="PTHR22911">
    <property type="entry name" value="ACYL-MALONYL CONDENSING ENZYME-RELATED"/>
    <property type="match status" value="1"/>
</dbReference>
<accession>A0A3P5XJJ4</accession>
<dbReference type="Pfam" id="PF00892">
    <property type="entry name" value="EamA"/>
    <property type="match status" value="1"/>
</dbReference>
<dbReference type="AlphaFoldDB" id="A0A3P5XJJ4"/>
<feature type="transmembrane region" description="Helical" evidence="6">
    <location>
        <begin position="40"/>
        <end position="58"/>
    </location>
</feature>
<comment type="subcellular location">
    <subcellularLocation>
        <location evidence="1">Membrane</location>
        <topology evidence="1">Multi-pass membrane protein</topology>
    </subcellularLocation>
</comment>
<dbReference type="InterPro" id="IPR037185">
    <property type="entry name" value="EmrE-like"/>
</dbReference>
<comment type="similarity">
    <text evidence="2">Belongs to the drug/metabolite transporter (DMT) superfamily. 10 TMS drug/metabolite exporter (DME) (TC 2.A.7.3) family.</text>
</comment>
<dbReference type="PANTHER" id="PTHR22911:SF6">
    <property type="entry name" value="SOLUTE CARRIER FAMILY 35 MEMBER G1"/>
    <property type="match status" value="1"/>
</dbReference>
<feature type="transmembrane region" description="Helical" evidence="6">
    <location>
        <begin position="181"/>
        <end position="200"/>
    </location>
</feature>
<keyword evidence="3 6" id="KW-0812">Transmembrane</keyword>
<dbReference type="InterPro" id="IPR000620">
    <property type="entry name" value="EamA_dom"/>
</dbReference>
<evidence type="ECO:0000256" key="1">
    <source>
        <dbReference type="ARBA" id="ARBA00004141"/>
    </source>
</evidence>
<evidence type="ECO:0000313" key="8">
    <source>
        <dbReference type="EMBL" id="VDC31804.1"/>
    </source>
</evidence>
<name>A0A3P5XJJ4_9RHOB</name>
<keyword evidence="9" id="KW-1185">Reference proteome</keyword>
<feature type="transmembrane region" description="Helical" evidence="6">
    <location>
        <begin position="282"/>
        <end position="299"/>
    </location>
</feature>
<feature type="transmembrane region" description="Helical" evidence="6">
    <location>
        <begin position="125"/>
        <end position="142"/>
    </location>
</feature>
<dbReference type="EMBL" id="UXAW01000088">
    <property type="protein sequence ID" value="VDC31804.1"/>
    <property type="molecule type" value="Genomic_DNA"/>
</dbReference>
<feature type="transmembrane region" description="Helical" evidence="6">
    <location>
        <begin position="70"/>
        <end position="90"/>
    </location>
</feature>
<feature type="transmembrane region" description="Helical" evidence="6">
    <location>
        <begin position="256"/>
        <end position="276"/>
    </location>
</feature>
<keyword evidence="5 6" id="KW-0472">Membrane</keyword>
<feature type="domain" description="EamA" evidence="7">
    <location>
        <begin position="8"/>
        <end position="141"/>
    </location>
</feature>
<dbReference type="Proteomes" id="UP000277498">
    <property type="component" value="Unassembled WGS sequence"/>
</dbReference>
<organism evidence="8 9">
    <name type="scientific">Pseudogemmobacter humi</name>
    <dbReference type="NCBI Taxonomy" id="2483812"/>
    <lineage>
        <taxon>Bacteria</taxon>
        <taxon>Pseudomonadati</taxon>
        <taxon>Pseudomonadota</taxon>
        <taxon>Alphaproteobacteria</taxon>
        <taxon>Rhodobacterales</taxon>
        <taxon>Paracoccaceae</taxon>
        <taxon>Pseudogemmobacter</taxon>
    </lineage>
</organism>
<keyword evidence="4 6" id="KW-1133">Transmembrane helix</keyword>
<dbReference type="GO" id="GO:0016020">
    <property type="term" value="C:membrane"/>
    <property type="evidence" value="ECO:0007669"/>
    <property type="project" value="UniProtKB-SubCell"/>
</dbReference>
<dbReference type="SUPFAM" id="SSF103481">
    <property type="entry name" value="Multidrug resistance efflux transporter EmrE"/>
    <property type="match status" value="2"/>
</dbReference>
<evidence type="ECO:0000256" key="6">
    <source>
        <dbReference type="SAM" id="Phobius"/>
    </source>
</evidence>
<reference evidence="8 9" key="1">
    <citation type="submission" date="2018-11" db="EMBL/GenBank/DDBJ databases">
        <authorList>
            <person name="Criscuolo A."/>
        </authorList>
    </citation>
    <scope>NUCLEOTIDE SEQUENCE [LARGE SCALE GENOMIC DNA]</scope>
    <source>
        <strain evidence="8">ACIP111625</strain>
    </source>
</reference>
<feature type="transmembrane region" description="Helical" evidence="6">
    <location>
        <begin position="148"/>
        <end position="169"/>
    </location>
</feature>
<feature type="transmembrane region" description="Helical" evidence="6">
    <location>
        <begin position="228"/>
        <end position="249"/>
    </location>
</feature>
<evidence type="ECO:0000259" key="7">
    <source>
        <dbReference type="Pfam" id="PF00892"/>
    </source>
</evidence>
<sequence length="322" mass="34230">MRASSSFSGILCLLAGLAIFSVQDLILKLISGDYPLHQAMMVRSLVALPFLLAIVRIFDGRLSTITTPGWWKMTLRGVLNFASYTFYYLALASLPLATTIALFFTAPLFITIASAVLLRERIPPVAALAVATGFGGVLMIVQPGGEGLGWAGILPVAGALTYALSMIAARPLGRTESAAAMAFWSNICFLVCALALALWYGDGSRATEGDATLAFLTRGWVTPPWRDLALMAACGVIAAAALTLLTQAYRIAPSSLVAPFEYAAIFWGLLWGFLIWRDLPDAMAWGGIAVIVAAGMVVIRQGTRPAPAAVPRNQPHPCPDCP</sequence>
<dbReference type="Gene3D" id="1.10.3730.20">
    <property type="match status" value="2"/>
</dbReference>
<evidence type="ECO:0000256" key="2">
    <source>
        <dbReference type="ARBA" id="ARBA00009853"/>
    </source>
</evidence>
<dbReference type="OrthoDB" id="9812899at2"/>
<gene>
    <name evidence="8" type="primary">ribN_5</name>
    <name evidence="8" type="ORF">XINFAN_03158</name>
</gene>
<feature type="transmembrane region" description="Helical" evidence="6">
    <location>
        <begin position="96"/>
        <end position="118"/>
    </location>
</feature>
<evidence type="ECO:0000256" key="5">
    <source>
        <dbReference type="ARBA" id="ARBA00023136"/>
    </source>
</evidence>
<proteinExistence type="inferred from homology"/>
<evidence type="ECO:0000256" key="3">
    <source>
        <dbReference type="ARBA" id="ARBA00022692"/>
    </source>
</evidence>